<protein>
    <submittedName>
        <fullName evidence="2">Uncharacterized protein</fullName>
    </submittedName>
</protein>
<evidence type="ECO:0000313" key="3">
    <source>
        <dbReference type="Proteomes" id="UP000078542"/>
    </source>
</evidence>
<dbReference type="AlphaFoldDB" id="A0A195D3Q9"/>
<feature type="region of interest" description="Disordered" evidence="1">
    <location>
        <begin position="1"/>
        <end position="29"/>
    </location>
</feature>
<dbReference type="EMBL" id="KQ976885">
    <property type="protein sequence ID" value="KYN07545.1"/>
    <property type="molecule type" value="Genomic_DNA"/>
</dbReference>
<feature type="compositionally biased region" description="Polar residues" evidence="1">
    <location>
        <begin position="1"/>
        <end position="15"/>
    </location>
</feature>
<feature type="region of interest" description="Disordered" evidence="1">
    <location>
        <begin position="124"/>
        <end position="173"/>
    </location>
</feature>
<evidence type="ECO:0000313" key="2">
    <source>
        <dbReference type="EMBL" id="KYN07545.1"/>
    </source>
</evidence>
<reference evidence="2 3" key="1">
    <citation type="submission" date="2016-03" db="EMBL/GenBank/DDBJ databases">
        <title>Cyphomyrmex costatus WGS genome.</title>
        <authorList>
            <person name="Nygaard S."/>
            <person name="Hu H."/>
            <person name="Boomsma J."/>
            <person name="Zhang G."/>
        </authorList>
    </citation>
    <scope>NUCLEOTIDE SEQUENCE [LARGE SCALE GENOMIC DNA]</scope>
    <source>
        <strain evidence="2">MS0001</strain>
        <tissue evidence="2">Whole body</tissue>
    </source>
</reference>
<proteinExistence type="predicted"/>
<evidence type="ECO:0000256" key="1">
    <source>
        <dbReference type="SAM" id="MobiDB-lite"/>
    </source>
</evidence>
<sequence length="217" mass="24243">MSSLRRTINQSMKEGTSTRRHALSGPTTKSMKNVAHTNAVPASPMRYRTKYELRSISLEGNKVLPWTARTTYSRDTSAVHKVASGSAISDFGASLFIINPFAIGLWTECSLPLFCVKPINLDHARSSGSRPRHLDGERRGTGARWKYGAHKGDEMRRRGSERGSGEGEVSPGQRWRLKERRVDLVPARIRVTVPRVAHRYAMPGTNNGGDIRHRVPR</sequence>
<accession>A0A195D3Q9</accession>
<dbReference type="Proteomes" id="UP000078542">
    <property type="component" value="Unassembled WGS sequence"/>
</dbReference>
<gene>
    <name evidence="2" type="ORF">ALC62_01747</name>
</gene>
<feature type="compositionally biased region" description="Basic and acidic residues" evidence="1">
    <location>
        <begin position="150"/>
        <end position="165"/>
    </location>
</feature>
<name>A0A195D3Q9_9HYME</name>
<organism evidence="2 3">
    <name type="scientific">Cyphomyrmex costatus</name>
    <dbReference type="NCBI Taxonomy" id="456900"/>
    <lineage>
        <taxon>Eukaryota</taxon>
        <taxon>Metazoa</taxon>
        <taxon>Ecdysozoa</taxon>
        <taxon>Arthropoda</taxon>
        <taxon>Hexapoda</taxon>
        <taxon>Insecta</taxon>
        <taxon>Pterygota</taxon>
        <taxon>Neoptera</taxon>
        <taxon>Endopterygota</taxon>
        <taxon>Hymenoptera</taxon>
        <taxon>Apocrita</taxon>
        <taxon>Aculeata</taxon>
        <taxon>Formicoidea</taxon>
        <taxon>Formicidae</taxon>
        <taxon>Myrmicinae</taxon>
        <taxon>Cyphomyrmex</taxon>
    </lineage>
</organism>
<keyword evidence="3" id="KW-1185">Reference proteome</keyword>